<gene>
    <name evidence="1" type="primary">Nfu_g_1_002314</name>
</gene>
<evidence type="ECO:0000313" key="1">
    <source>
        <dbReference type="EMBL" id="SBQ82637.1"/>
    </source>
</evidence>
<protein>
    <submittedName>
        <fullName evidence="1">Uncharacterized protein</fullName>
    </submittedName>
</protein>
<reference evidence="1" key="1">
    <citation type="submission" date="2016-05" db="EMBL/GenBank/DDBJ databases">
        <authorList>
            <person name="Lavstsen T."/>
            <person name="Jespersen J.S."/>
        </authorList>
    </citation>
    <scope>NUCLEOTIDE SEQUENCE</scope>
    <source>
        <tissue evidence="1">Brain</tissue>
    </source>
</reference>
<proteinExistence type="predicted"/>
<feature type="non-terminal residue" evidence="1">
    <location>
        <position position="1"/>
    </location>
</feature>
<dbReference type="AlphaFoldDB" id="A0A1A8HGW5"/>
<organism evidence="1">
    <name type="scientific">Nothobranchius korthausae</name>
    <dbReference type="NCBI Taxonomy" id="1143690"/>
    <lineage>
        <taxon>Eukaryota</taxon>
        <taxon>Metazoa</taxon>
        <taxon>Chordata</taxon>
        <taxon>Craniata</taxon>
        <taxon>Vertebrata</taxon>
        <taxon>Euteleostomi</taxon>
        <taxon>Actinopterygii</taxon>
        <taxon>Neopterygii</taxon>
        <taxon>Teleostei</taxon>
        <taxon>Neoteleostei</taxon>
        <taxon>Acanthomorphata</taxon>
        <taxon>Ovalentaria</taxon>
        <taxon>Atherinomorphae</taxon>
        <taxon>Cyprinodontiformes</taxon>
        <taxon>Nothobranchiidae</taxon>
        <taxon>Nothobranchius</taxon>
    </lineage>
</organism>
<accession>A0A1A8HGW5</accession>
<sequence>SHLLHLPPSHQLTSFPCLVCCLQPQHPPNYVTIVSSLDVSKPSQSVLCLKHLTRAVPLMDSFLILSVLVTRDSQREPPLLSPVSLASQTI</sequence>
<feature type="non-terminal residue" evidence="1">
    <location>
        <position position="90"/>
    </location>
</feature>
<name>A0A1A8HGW5_9TELE</name>
<reference evidence="1" key="2">
    <citation type="submission" date="2016-06" db="EMBL/GenBank/DDBJ databases">
        <title>The genome of a short-lived fish provides insights into sex chromosome evolution and the genetic control of aging.</title>
        <authorList>
            <person name="Reichwald K."/>
            <person name="Felder M."/>
            <person name="Petzold A."/>
            <person name="Koch P."/>
            <person name="Groth M."/>
            <person name="Platzer M."/>
        </authorList>
    </citation>
    <scope>NUCLEOTIDE SEQUENCE</scope>
    <source>
        <tissue evidence="1">Brain</tissue>
    </source>
</reference>
<dbReference type="EMBL" id="HAEC01014420">
    <property type="protein sequence ID" value="SBQ82637.1"/>
    <property type="molecule type" value="Transcribed_RNA"/>
</dbReference>